<dbReference type="InterPro" id="IPR051783">
    <property type="entry name" value="NAD(P)-dependent_oxidoreduct"/>
</dbReference>
<dbReference type="Proteomes" id="UP000476511">
    <property type="component" value="Unassembled WGS sequence"/>
</dbReference>
<evidence type="ECO:0000259" key="1">
    <source>
        <dbReference type="Pfam" id="PF13460"/>
    </source>
</evidence>
<accession>A0A6L5R1G5</accession>
<name>A0A6L5R1G5_9MICO</name>
<organism evidence="2 3">
    <name type="scientific">Agromyces kandeliae</name>
    <dbReference type="NCBI Taxonomy" id="2666141"/>
    <lineage>
        <taxon>Bacteria</taxon>
        <taxon>Bacillati</taxon>
        <taxon>Actinomycetota</taxon>
        <taxon>Actinomycetes</taxon>
        <taxon>Micrococcales</taxon>
        <taxon>Microbacteriaceae</taxon>
        <taxon>Agromyces</taxon>
    </lineage>
</organism>
<feature type="domain" description="NAD(P)-binding" evidence="1">
    <location>
        <begin position="7"/>
        <end position="173"/>
    </location>
</feature>
<dbReference type="EMBL" id="WKJD01000010">
    <property type="protein sequence ID" value="MRX43404.1"/>
    <property type="molecule type" value="Genomic_DNA"/>
</dbReference>
<gene>
    <name evidence="2" type="ORF">GJR97_06640</name>
</gene>
<dbReference type="GO" id="GO:0004029">
    <property type="term" value="F:aldehyde dehydrogenase (NAD+) activity"/>
    <property type="evidence" value="ECO:0007669"/>
    <property type="project" value="TreeGrafter"/>
</dbReference>
<sequence>MKTLLTGGTGYIGSAVLEALVAAGHDVHAVVRSERAAHRVATAGAVPAWVDLRDVDAVSAALASMDGAVHAAAPADGADELNATVVDAAIRAFGDGRARLVFTSGVWIRGSGRDLDEDGTLDRAPDLVAWRVPIEERLLDSGVDAAVIEPGVVYGRGRGLVRLIADGPRTPGGAMRLIGDGGQHWSLVHVDDLARLYLMVLEHERPPRRVIASDGAPTTVRAIAEAIAGPGRVVPEPPDVTRERLGSAFADALMLDQVASGARARAIGWQPEVERVLDDLVRDRPAA</sequence>
<dbReference type="Pfam" id="PF13460">
    <property type="entry name" value="NAD_binding_10"/>
    <property type="match status" value="1"/>
</dbReference>
<evidence type="ECO:0000313" key="2">
    <source>
        <dbReference type="EMBL" id="MRX43404.1"/>
    </source>
</evidence>
<protein>
    <submittedName>
        <fullName evidence="2">NAD-dependent epimerase/dehydratase family protein</fullName>
    </submittedName>
</protein>
<proteinExistence type="predicted"/>
<dbReference type="AlphaFoldDB" id="A0A6L5R1G5"/>
<dbReference type="SUPFAM" id="SSF51735">
    <property type="entry name" value="NAD(P)-binding Rossmann-fold domains"/>
    <property type="match status" value="1"/>
</dbReference>
<dbReference type="GO" id="GO:0005737">
    <property type="term" value="C:cytoplasm"/>
    <property type="evidence" value="ECO:0007669"/>
    <property type="project" value="TreeGrafter"/>
</dbReference>
<evidence type="ECO:0000313" key="3">
    <source>
        <dbReference type="Proteomes" id="UP000476511"/>
    </source>
</evidence>
<dbReference type="PANTHER" id="PTHR48079">
    <property type="entry name" value="PROTEIN YEEZ"/>
    <property type="match status" value="1"/>
</dbReference>
<reference evidence="2 3" key="1">
    <citation type="submission" date="2019-11" db="EMBL/GenBank/DDBJ databases">
        <title>Agromyces kandeliae sp. nov., isolated from mangrove soil.</title>
        <authorList>
            <person name="Wang R."/>
        </authorList>
    </citation>
    <scope>NUCLEOTIDE SEQUENCE [LARGE SCALE GENOMIC DNA]</scope>
    <source>
        <strain evidence="2 3">Q22</strain>
    </source>
</reference>
<comment type="caution">
    <text evidence="2">The sequence shown here is derived from an EMBL/GenBank/DDBJ whole genome shotgun (WGS) entry which is preliminary data.</text>
</comment>
<dbReference type="InterPro" id="IPR016040">
    <property type="entry name" value="NAD(P)-bd_dom"/>
</dbReference>
<keyword evidence="3" id="KW-1185">Reference proteome</keyword>
<dbReference type="PANTHER" id="PTHR48079:SF6">
    <property type="entry name" value="NAD(P)-BINDING DOMAIN-CONTAINING PROTEIN-RELATED"/>
    <property type="match status" value="1"/>
</dbReference>
<dbReference type="RefSeq" id="WP_154345724.1">
    <property type="nucleotide sequence ID" value="NZ_WKJD01000010.1"/>
</dbReference>
<dbReference type="InterPro" id="IPR036291">
    <property type="entry name" value="NAD(P)-bd_dom_sf"/>
</dbReference>
<dbReference type="Gene3D" id="3.40.50.720">
    <property type="entry name" value="NAD(P)-binding Rossmann-like Domain"/>
    <property type="match status" value="1"/>
</dbReference>